<dbReference type="AlphaFoldDB" id="A0A2S2PRJ6"/>
<dbReference type="SUPFAM" id="SSF52540">
    <property type="entry name" value="P-loop containing nucleoside triphosphate hydrolases"/>
    <property type="match status" value="1"/>
</dbReference>
<keyword evidence="1" id="KW-0067">ATP-binding</keyword>
<dbReference type="InterPro" id="IPR027417">
    <property type="entry name" value="P-loop_NTPase"/>
</dbReference>
<organism evidence="1">
    <name type="scientific">Schizaphis graminum</name>
    <name type="common">Green bug aphid</name>
    <dbReference type="NCBI Taxonomy" id="13262"/>
    <lineage>
        <taxon>Eukaryota</taxon>
        <taxon>Metazoa</taxon>
        <taxon>Ecdysozoa</taxon>
        <taxon>Arthropoda</taxon>
        <taxon>Hexapoda</taxon>
        <taxon>Insecta</taxon>
        <taxon>Pterygota</taxon>
        <taxon>Neoptera</taxon>
        <taxon>Paraneoptera</taxon>
        <taxon>Hemiptera</taxon>
        <taxon>Sternorrhyncha</taxon>
        <taxon>Aphidomorpha</taxon>
        <taxon>Aphidoidea</taxon>
        <taxon>Aphididae</taxon>
        <taxon>Aphidini</taxon>
        <taxon>Schizaphis</taxon>
    </lineage>
</organism>
<sequence length="146" mass="16252">MENITITKIDENTIDVKNYVESDLERNSNIDCCTSGNSGTDSSLEQIINKTTSISSNFEKIHKISNSNKIQKVKVNGMNEVEFKEIQTSIKYNGIHASLSVNLAHLQYQKATVIQNYAIPILISGRDILARIPTSSGKTVSTNIYR</sequence>
<keyword evidence="1" id="KW-0347">Helicase</keyword>
<evidence type="ECO:0000313" key="1">
    <source>
        <dbReference type="EMBL" id="MBY31938.1"/>
    </source>
</evidence>
<dbReference type="Gene3D" id="3.40.50.300">
    <property type="entry name" value="P-loop containing nucleotide triphosphate hydrolases"/>
    <property type="match status" value="1"/>
</dbReference>
<dbReference type="EMBL" id="GGMR01019319">
    <property type="protein sequence ID" value="MBY31938.1"/>
    <property type="molecule type" value="Transcribed_RNA"/>
</dbReference>
<reference evidence="1" key="1">
    <citation type="submission" date="2018-04" db="EMBL/GenBank/DDBJ databases">
        <title>Transcriptome of Schizaphis graminum biotype I.</title>
        <authorList>
            <person name="Scully E.D."/>
            <person name="Geib S.M."/>
            <person name="Palmer N.A."/>
            <person name="Koch K."/>
            <person name="Bradshaw J."/>
            <person name="Heng-Moss T."/>
            <person name="Sarath G."/>
        </authorList>
    </citation>
    <scope>NUCLEOTIDE SEQUENCE</scope>
</reference>
<keyword evidence="1" id="KW-0378">Hydrolase</keyword>
<protein>
    <submittedName>
        <fullName evidence="1">DEAD-box ATP-dependent RNA helicase 52</fullName>
    </submittedName>
</protein>
<accession>A0A2S2PRJ6</accession>
<gene>
    <name evidence="1" type="primary">RH52</name>
    <name evidence="1" type="ORF">g.20473</name>
</gene>
<dbReference type="GO" id="GO:0004386">
    <property type="term" value="F:helicase activity"/>
    <property type="evidence" value="ECO:0007669"/>
    <property type="project" value="UniProtKB-KW"/>
</dbReference>
<keyword evidence="1" id="KW-0547">Nucleotide-binding</keyword>
<proteinExistence type="predicted"/>
<name>A0A2S2PRJ6_SCHGA</name>